<organism evidence="1 2">
    <name type="scientific">Hypothenemus hampei</name>
    <name type="common">Coffee berry borer</name>
    <dbReference type="NCBI Taxonomy" id="57062"/>
    <lineage>
        <taxon>Eukaryota</taxon>
        <taxon>Metazoa</taxon>
        <taxon>Ecdysozoa</taxon>
        <taxon>Arthropoda</taxon>
        <taxon>Hexapoda</taxon>
        <taxon>Insecta</taxon>
        <taxon>Pterygota</taxon>
        <taxon>Neoptera</taxon>
        <taxon>Endopterygota</taxon>
        <taxon>Coleoptera</taxon>
        <taxon>Polyphaga</taxon>
        <taxon>Cucujiformia</taxon>
        <taxon>Curculionidae</taxon>
        <taxon>Scolytinae</taxon>
        <taxon>Hypothenemus</taxon>
    </lineage>
</organism>
<dbReference type="PANTHER" id="PTHR15192:SF8">
    <property type="entry name" value="FAD_NAD(P)-BINDING DOMAIN-CONTAINING PROTEIN"/>
    <property type="match status" value="1"/>
</dbReference>
<dbReference type="InterPro" id="IPR036188">
    <property type="entry name" value="FAD/NAD-bd_sf"/>
</dbReference>
<dbReference type="PANTHER" id="PTHR15192">
    <property type="entry name" value="PROTEIN CBG05349"/>
    <property type="match status" value="1"/>
</dbReference>
<dbReference type="InterPro" id="IPR029731">
    <property type="entry name" value="OSGIN1/2"/>
</dbReference>
<evidence type="ECO:0000313" key="2">
    <source>
        <dbReference type="Proteomes" id="UP001566132"/>
    </source>
</evidence>
<protein>
    <submittedName>
        <fullName evidence="1">Uncharacterized protein</fullName>
    </submittedName>
</protein>
<sequence>MKNQTEIHGDNTIYKEVVVIGNGPSGIIVSLMLSGRLPIINSNEHPDEMLTNRLKTIKSPNLIQQDLAFLAQGLEGRSTNPVSLLMDALLHPCADLGLDLEPLLNFQSVGKEIDHVVLGRGPPGGSWHRIDPDVLTLSLGSWMALPGKPFPACTSNEKRAFARDVASYYENYVREMGLDEYFVNEILVNSVIDLSNNETQEPVKRRDLWTKKFNREMSRVIDYFVPDDSGNKHCLFSNTLNCLLSRNQKRGRLCKRSRNFQAKSDNILAPKHEKKKTSCCCPCSGEMNLQKQSTKPFIHTQTMTNPFIESFNSPTHESKTPKWLIQATDLCTGQTKTYTCKYLVLACGTYDSPNRLEIFKSEVDPEWLVHDLRNLEKQLDQKIKKDEAADPVMIVGAGLSAADAVMAVRTRNIPVIHVFRGSNSEFTRQLPENMYPEYHKVRQMMHDGGSTYPLYTAFPEYSITDFDSVTQLVVLESKTGKEIKVKVSFAAVLIGSKPNLSFLPGKMQLGVYPDKEIDSKTNPLNINPITHEVIGQENLYAIGPLAGDNFVRYTPGGAVAVVSELYKKLEIN</sequence>
<dbReference type="EMBL" id="JBDJPC010000002">
    <property type="protein sequence ID" value="KAL1512781.1"/>
    <property type="molecule type" value="Genomic_DNA"/>
</dbReference>
<accession>A0ABD1F5B0</accession>
<name>A0ABD1F5B0_HYPHA</name>
<dbReference type="SUPFAM" id="SSF51905">
    <property type="entry name" value="FAD/NAD(P)-binding domain"/>
    <property type="match status" value="1"/>
</dbReference>
<gene>
    <name evidence="1" type="ORF">ABEB36_002312</name>
</gene>
<proteinExistence type="predicted"/>
<dbReference type="AlphaFoldDB" id="A0ABD1F5B0"/>
<dbReference type="Proteomes" id="UP001566132">
    <property type="component" value="Unassembled WGS sequence"/>
</dbReference>
<comment type="caution">
    <text evidence="1">The sequence shown here is derived from an EMBL/GenBank/DDBJ whole genome shotgun (WGS) entry which is preliminary data.</text>
</comment>
<reference evidence="1 2" key="1">
    <citation type="submission" date="2024-05" db="EMBL/GenBank/DDBJ databases">
        <title>Genetic variation in Jamaican populations of the coffee berry borer (Hypothenemus hampei).</title>
        <authorList>
            <person name="Errbii M."/>
            <person name="Myrie A."/>
        </authorList>
    </citation>
    <scope>NUCLEOTIDE SEQUENCE [LARGE SCALE GENOMIC DNA]</scope>
    <source>
        <strain evidence="1">JA-Hopewell-2020-01-JO</strain>
        <tissue evidence="1">Whole body</tissue>
    </source>
</reference>
<keyword evidence="2" id="KW-1185">Reference proteome</keyword>
<dbReference type="Pfam" id="PF13738">
    <property type="entry name" value="Pyr_redox_3"/>
    <property type="match status" value="1"/>
</dbReference>
<dbReference type="Gene3D" id="3.50.50.60">
    <property type="entry name" value="FAD/NAD(P)-binding domain"/>
    <property type="match status" value="1"/>
</dbReference>
<evidence type="ECO:0000313" key="1">
    <source>
        <dbReference type="EMBL" id="KAL1512781.1"/>
    </source>
</evidence>